<keyword evidence="2" id="KW-1185">Reference proteome</keyword>
<gene>
    <name evidence="1" type="ORF">HHI36_008081</name>
</gene>
<sequence length="333" mass="37447">MPPKKRPNLTTRKGSRRNMHKLLADNPTQSCQVTSSLAVQPLTIVRGSWHQGAARYEFFPSNRQCTANAAVALAYNTVFRCSDWSSRTVDSLLDFGDRLYRKSDSTRRASGYTGNSPHLMVSEVFPNFIIKNFAFTLTLDDNLTLFGQMGIEIGVEFGDNVVSLENGLIRLFQANFNSIIFTAASLSIAILNIEPFYYVFDSHSRDEAGMHAEPTVGRACLLKFHDLFSLVNYLLNFYINDAEFNLFPIIIQASQILPNFNFQNYFCLSMNIASSTTFVEPGRVERICIDGDNNLSRASIRRTPLITSAQMCSGPSLDKIKLTLRSCHWTART</sequence>
<protein>
    <submittedName>
        <fullName evidence="1">Uncharacterized protein</fullName>
    </submittedName>
</protein>
<dbReference type="SUPFAM" id="SSF54001">
    <property type="entry name" value="Cysteine proteinases"/>
    <property type="match status" value="1"/>
</dbReference>
<dbReference type="Gene3D" id="3.90.70.120">
    <property type="match status" value="1"/>
</dbReference>
<accession>A0ABD2MRB4</accession>
<proteinExistence type="predicted"/>
<name>A0ABD2MRB4_9CUCU</name>
<dbReference type="AlphaFoldDB" id="A0ABD2MRB4"/>
<dbReference type="Proteomes" id="UP001516400">
    <property type="component" value="Unassembled WGS sequence"/>
</dbReference>
<evidence type="ECO:0000313" key="2">
    <source>
        <dbReference type="Proteomes" id="UP001516400"/>
    </source>
</evidence>
<dbReference type="PANTHER" id="PTHR40552:SF6">
    <property type="entry name" value="FI09606P-RELATED"/>
    <property type="match status" value="1"/>
</dbReference>
<organism evidence="1 2">
    <name type="scientific">Cryptolaemus montrouzieri</name>
    <dbReference type="NCBI Taxonomy" id="559131"/>
    <lineage>
        <taxon>Eukaryota</taxon>
        <taxon>Metazoa</taxon>
        <taxon>Ecdysozoa</taxon>
        <taxon>Arthropoda</taxon>
        <taxon>Hexapoda</taxon>
        <taxon>Insecta</taxon>
        <taxon>Pterygota</taxon>
        <taxon>Neoptera</taxon>
        <taxon>Endopterygota</taxon>
        <taxon>Coleoptera</taxon>
        <taxon>Polyphaga</taxon>
        <taxon>Cucujiformia</taxon>
        <taxon>Coccinelloidea</taxon>
        <taxon>Coccinellidae</taxon>
        <taxon>Scymninae</taxon>
        <taxon>Scymnini</taxon>
        <taxon>Cryptolaemus</taxon>
    </lineage>
</organism>
<evidence type="ECO:0000313" key="1">
    <source>
        <dbReference type="EMBL" id="KAL3268996.1"/>
    </source>
</evidence>
<dbReference type="PANTHER" id="PTHR40552">
    <property type="entry name" value="AT05186P-RELATED"/>
    <property type="match status" value="1"/>
</dbReference>
<dbReference type="InterPro" id="IPR038765">
    <property type="entry name" value="Papain-like_cys_pep_sf"/>
</dbReference>
<reference evidence="1 2" key="1">
    <citation type="journal article" date="2021" name="BMC Biol.">
        <title>Horizontally acquired antibacterial genes associated with adaptive radiation of ladybird beetles.</title>
        <authorList>
            <person name="Li H.S."/>
            <person name="Tang X.F."/>
            <person name="Huang Y.H."/>
            <person name="Xu Z.Y."/>
            <person name="Chen M.L."/>
            <person name="Du X.Y."/>
            <person name="Qiu B.Y."/>
            <person name="Chen P.T."/>
            <person name="Zhang W."/>
            <person name="Slipinski A."/>
            <person name="Escalona H.E."/>
            <person name="Waterhouse R.M."/>
            <person name="Zwick A."/>
            <person name="Pang H."/>
        </authorList>
    </citation>
    <scope>NUCLEOTIDE SEQUENCE [LARGE SCALE GENOMIC DNA]</scope>
    <source>
        <strain evidence="1">SYSU2018</strain>
    </source>
</reference>
<dbReference type="EMBL" id="JABFTP020000021">
    <property type="protein sequence ID" value="KAL3268996.1"/>
    <property type="molecule type" value="Genomic_DNA"/>
</dbReference>
<comment type="caution">
    <text evidence="1">The sequence shown here is derived from an EMBL/GenBank/DDBJ whole genome shotgun (WGS) entry which is preliminary data.</text>
</comment>